<name>A0A518XIX9_9GAMM</name>
<evidence type="ECO:0000313" key="2">
    <source>
        <dbReference type="Proteomes" id="UP000319411"/>
    </source>
</evidence>
<sequence>MKCPECGNEGFVYGKRDVELETGDVVPAVQGSHCLTCGEVLLNLADADAMLERLDKLE</sequence>
<dbReference type="Pfam" id="PF15731">
    <property type="entry name" value="MqsA_antitoxin"/>
    <property type="match status" value="1"/>
</dbReference>
<organism evidence="1 2">
    <name type="scientific">Candidatus Pantoea soli</name>
    <dbReference type="NCBI Taxonomy" id="3098669"/>
    <lineage>
        <taxon>Bacteria</taxon>
        <taxon>Pseudomonadati</taxon>
        <taxon>Pseudomonadota</taxon>
        <taxon>Gammaproteobacteria</taxon>
        <taxon>Enterobacterales</taxon>
        <taxon>Erwiniaceae</taxon>
        <taxon>Pantoea</taxon>
    </lineage>
</organism>
<keyword evidence="2" id="KW-1185">Reference proteome</keyword>
<dbReference type="EMBL" id="CP032703">
    <property type="protein sequence ID" value="QDY44142.1"/>
    <property type="molecule type" value="Genomic_DNA"/>
</dbReference>
<dbReference type="AlphaFoldDB" id="A0A518XIX9"/>
<geneLocation type="plasmid" evidence="1 2">
    <name>unnamed1</name>
</geneLocation>
<reference evidence="1 2" key="1">
    <citation type="submission" date="2018-10" db="EMBL/GenBank/DDBJ databases">
        <title>Genome Sequencing of Pantoea dispersa DSM 32899.</title>
        <authorList>
            <person name="Nawrath M."/>
            <person name="Ottenheim C."/>
            <person name="Wilm A."/>
            <person name="Zimmermann W."/>
            <person name="Wu J.C."/>
        </authorList>
    </citation>
    <scope>NUCLEOTIDE SEQUENCE [LARGE SCALE GENOMIC DNA]</scope>
    <source>
        <strain evidence="1 2">DSM 32899</strain>
        <plasmid evidence="1 2">unnamed1</plasmid>
    </source>
</reference>
<dbReference type="InterPro" id="IPR032758">
    <property type="entry name" value="MqsA/HigA-2"/>
</dbReference>
<keyword evidence="1" id="KW-0614">Plasmid</keyword>
<evidence type="ECO:0000313" key="1">
    <source>
        <dbReference type="EMBL" id="QDY44142.1"/>
    </source>
</evidence>
<dbReference type="OrthoDB" id="7349669at2"/>
<dbReference type="RefSeq" id="WP_145891484.1">
    <property type="nucleotide sequence ID" value="NZ_CP032703.1"/>
</dbReference>
<dbReference type="Proteomes" id="UP000319411">
    <property type="component" value="Plasmid unnamed1"/>
</dbReference>
<proteinExistence type="predicted"/>
<gene>
    <name evidence="1" type="ORF">D8B20_19725</name>
</gene>
<protein>
    <submittedName>
        <fullName evidence="1">XRE family transcriptional regulator</fullName>
    </submittedName>
</protein>
<accession>A0A518XIX9</accession>
<dbReference type="KEGG" id="pdis:D8B20_19725"/>
<dbReference type="Gene3D" id="3.10.20.860">
    <property type="match status" value="1"/>
</dbReference>